<accession>A0A815VXA9</accession>
<keyword evidence="5 7" id="KW-0408">Iron</keyword>
<evidence type="ECO:0000313" key="10">
    <source>
        <dbReference type="EMBL" id="CAF1538500.1"/>
    </source>
</evidence>
<dbReference type="Proteomes" id="UP000663829">
    <property type="component" value="Unassembled WGS sequence"/>
</dbReference>
<protein>
    <recommendedName>
        <fullName evidence="14">Cytochrome P450</fullName>
    </recommendedName>
</protein>
<dbReference type="InterPro" id="IPR002403">
    <property type="entry name" value="Cyt_P450_E_grp-IV"/>
</dbReference>
<dbReference type="GO" id="GO:0020037">
    <property type="term" value="F:heme binding"/>
    <property type="evidence" value="ECO:0007669"/>
    <property type="project" value="InterPro"/>
</dbReference>
<evidence type="ECO:0000256" key="2">
    <source>
        <dbReference type="ARBA" id="ARBA00022617"/>
    </source>
</evidence>
<dbReference type="AlphaFoldDB" id="A0A815VXA9"/>
<dbReference type="EMBL" id="CAJNOK010026409">
    <property type="protein sequence ID" value="CAF1402470.1"/>
    <property type="molecule type" value="Genomic_DNA"/>
</dbReference>
<keyword evidence="4 8" id="KW-0560">Oxidoreductase</keyword>
<dbReference type="GO" id="GO:0016705">
    <property type="term" value="F:oxidoreductase activity, acting on paired donors, with incorporation or reduction of molecular oxygen"/>
    <property type="evidence" value="ECO:0007669"/>
    <property type="project" value="InterPro"/>
</dbReference>
<keyword evidence="2 7" id="KW-0349">Heme</keyword>
<dbReference type="Proteomes" id="UP000677228">
    <property type="component" value="Unassembled WGS sequence"/>
</dbReference>
<dbReference type="OrthoDB" id="2789670at2759"/>
<dbReference type="InterPro" id="IPR001128">
    <property type="entry name" value="Cyt_P450"/>
</dbReference>
<dbReference type="SUPFAM" id="SSF48264">
    <property type="entry name" value="Cytochrome P450"/>
    <property type="match status" value="1"/>
</dbReference>
<evidence type="ECO:0000256" key="4">
    <source>
        <dbReference type="ARBA" id="ARBA00023002"/>
    </source>
</evidence>
<dbReference type="Pfam" id="PF00067">
    <property type="entry name" value="p450"/>
    <property type="match status" value="1"/>
</dbReference>
<dbReference type="EMBL" id="CAJNOQ010025578">
    <property type="protein sequence ID" value="CAF1538500.1"/>
    <property type="molecule type" value="Genomic_DNA"/>
</dbReference>
<dbReference type="PROSITE" id="PS00086">
    <property type="entry name" value="CYTOCHROME_P450"/>
    <property type="match status" value="1"/>
</dbReference>
<name>A0A815VXA9_9BILA</name>
<evidence type="ECO:0000313" key="11">
    <source>
        <dbReference type="EMBL" id="CAF4209312.1"/>
    </source>
</evidence>
<dbReference type="EMBL" id="CAJOBC010091201">
    <property type="protein sequence ID" value="CAF4398579.1"/>
    <property type="molecule type" value="Genomic_DNA"/>
</dbReference>
<dbReference type="PANTHER" id="PTHR24302:SF15">
    <property type="entry name" value="FATTY-ACID PEROXYGENASE"/>
    <property type="match status" value="1"/>
</dbReference>
<reference evidence="10" key="1">
    <citation type="submission" date="2021-02" db="EMBL/GenBank/DDBJ databases">
        <authorList>
            <person name="Nowell W R."/>
        </authorList>
    </citation>
    <scope>NUCLEOTIDE SEQUENCE</scope>
</reference>
<comment type="caution">
    <text evidence="10">The sequence shown here is derived from an EMBL/GenBank/DDBJ whole genome shotgun (WGS) entry which is preliminary data.</text>
</comment>
<evidence type="ECO:0000256" key="1">
    <source>
        <dbReference type="ARBA" id="ARBA00010617"/>
    </source>
</evidence>
<comment type="function">
    <text evidence="6">Cytochromes P450 are a group of heme-thiolate monooxygenases. They oxidize a variety of structurally unrelated compounds, including steroids, fatty acids, and xenobiotics.</text>
</comment>
<dbReference type="GO" id="GO:0008395">
    <property type="term" value="F:steroid hydroxylase activity"/>
    <property type="evidence" value="ECO:0007669"/>
    <property type="project" value="TreeGrafter"/>
</dbReference>
<dbReference type="InterPro" id="IPR050705">
    <property type="entry name" value="Cytochrome_P450_3A"/>
</dbReference>
<organism evidence="10 13">
    <name type="scientific">Didymodactylos carnosus</name>
    <dbReference type="NCBI Taxonomy" id="1234261"/>
    <lineage>
        <taxon>Eukaryota</taxon>
        <taxon>Metazoa</taxon>
        <taxon>Spiralia</taxon>
        <taxon>Gnathifera</taxon>
        <taxon>Rotifera</taxon>
        <taxon>Eurotatoria</taxon>
        <taxon>Bdelloidea</taxon>
        <taxon>Philodinida</taxon>
        <taxon>Philodinidae</taxon>
        <taxon>Didymodactylos</taxon>
    </lineage>
</organism>
<evidence type="ECO:0000256" key="8">
    <source>
        <dbReference type="RuleBase" id="RU000461"/>
    </source>
</evidence>
<evidence type="ECO:0008006" key="14">
    <source>
        <dbReference type="Google" id="ProtNLM"/>
    </source>
</evidence>
<dbReference type="GO" id="GO:0005506">
    <property type="term" value="F:iron ion binding"/>
    <property type="evidence" value="ECO:0007669"/>
    <property type="project" value="InterPro"/>
</dbReference>
<evidence type="ECO:0000313" key="9">
    <source>
        <dbReference type="EMBL" id="CAF1402470.1"/>
    </source>
</evidence>
<comment type="similarity">
    <text evidence="1 8">Belongs to the cytochrome P450 family.</text>
</comment>
<evidence type="ECO:0000313" key="12">
    <source>
        <dbReference type="EMBL" id="CAF4398579.1"/>
    </source>
</evidence>
<dbReference type="InterPro" id="IPR017972">
    <property type="entry name" value="Cyt_P450_CS"/>
</dbReference>
<keyword evidence="8" id="KW-0503">Monooxygenase</keyword>
<gene>
    <name evidence="10" type="ORF">GPM918_LOCUS38484</name>
    <name evidence="9" type="ORF">OVA965_LOCUS33092</name>
    <name evidence="12" type="ORF">SRO942_LOCUS39310</name>
    <name evidence="11" type="ORF">TMI583_LOCUS33970</name>
</gene>
<dbReference type="Proteomes" id="UP000682733">
    <property type="component" value="Unassembled WGS sequence"/>
</dbReference>
<dbReference type="Gene3D" id="1.10.630.10">
    <property type="entry name" value="Cytochrome P450"/>
    <property type="match status" value="1"/>
</dbReference>
<evidence type="ECO:0000256" key="5">
    <source>
        <dbReference type="ARBA" id="ARBA00023004"/>
    </source>
</evidence>
<dbReference type="PRINTS" id="PR00465">
    <property type="entry name" value="EP450IV"/>
</dbReference>
<dbReference type="Proteomes" id="UP000681722">
    <property type="component" value="Unassembled WGS sequence"/>
</dbReference>
<dbReference type="EMBL" id="CAJOBA010048139">
    <property type="protein sequence ID" value="CAF4209312.1"/>
    <property type="molecule type" value="Genomic_DNA"/>
</dbReference>
<keyword evidence="3 7" id="KW-0479">Metal-binding</keyword>
<evidence type="ECO:0000256" key="6">
    <source>
        <dbReference type="ARBA" id="ARBA00043906"/>
    </source>
</evidence>
<keyword evidence="13" id="KW-1185">Reference proteome</keyword>
<sequence>MYGISGQAITRESNAPTSVCGHQIDKGCVILPDVYSIHYNVDLWGPEDPKIFVPERHSVKRHPLAYMPFGVGPRNCVGMRFALMELKMCLARLLHTYTIQPGDKFKEGMTLTEKLVITPQAINVRLEKRLN</sequence>
<evidence type="ECO:0000256" key="7">
    <source>
        <dbReference type="PIRSR" id="PIRSR602403-1"/>
    </source>
</evidence>
<evidence type="ECO:0000256" key="3">
    <source>
        <dbReference type="ARBA" id="ARBA00022723"/>
    </source>
</evidence>
<dbReference type="InterPro" id="IPR036396">
    <property type="entry name" value="Cyt_P450_sf"/>
</dbReference>
<evidence type="ECO:0000313" key="13">
    <source>
        <dbReference type="Proteomes" id="UP000663829"/>
    </source>
</evidence>
<dbReference type="PANTHER" id="PTHR24302">
    <property type="entry name" value="CYTOCHROME P450 FAMILY 3"/>
    <property type="match status" value="1"/>
</dbReference>
<proteinExistence type="inferred from homology"/>
<feature type="binding site" description="axial binding residue" evidence="7">
    <location>
        <position position="76"/>
    </location>
    <ligand>
        <name>heme</name>
        <dbReference type="ChEBI" id="CHEBI:30413"/>
    </ligand>
    <ligandPart>
        <name>Fe</name>
        <dbReference type="ChEBI" id="CHEBI:18248"/>
    </ligandPart>
</feature>
<comment type="cofactor">
    <cofactor evidence="7">
        <name>heme</name>
        <dbReference type="ChEBI" id="CHEBI:30413"/>
    </cofactor>
</comment>